<dbReference type="PROSITE" id="PS50297">
    <property type="entry name" value="ANK_REP_REGION"/>
    <property type="match status" value="7"/>
</dbReference>
<dbReference type="PANTHER" id="PTHR24123">
    <property type="entry name" value="ANKYRIN REPEAT-CONTAINING"/>
    <property type="match status" value="1"/>
</dbReference>
<reference evidence="6 7" key="1">
    <citation type="journal article" date="2013" name="BMC Genomics">
        <title>Genomics-driven discovery of the pneumocandin biosynthetic gene cluster in the fungus Glarea lozoyensis.</title>
        <authorList>
            <person name="Chen L."/>
            <person name="Yue Q."/>
            <person name="Zhang X."/>
            <person name="Xiang M."/>
            <person name="Wang C."/>
            <person name="Li S."/>
            <person name="Che Y."/>
            <person name="Ortiz-Lopez F.J."/>
            <person name="Bills G.F."/>
            <person name="Liu X."/>
            <person name="An Z."/>
        </authorList>
    </citation>
    <scope>NUCLEOTIDE SEQUENCE [LARGE SCALE GENOMIC DNA]</scope>
    <source>
        <strain evidence="7">ATCC 20868 / MF5171</strain>
    </source>
</reference>
<dbReference type="InterPro" id="IPR002110">
    <property type="entry name" value="Ankyrin_rpt"/>
</dbReference>
<dbReference type="HOGENOM" id="CLU_000288_34_23_1"/>
<evidence type="ECO:0000256" key="2">
    <source>
        <dbReference type="ARBA" id="ARBA00023043"/>
    </source>
</evidence>
<feature type="repeat" description="ANK" evidence="3">
    <location>
        <begin position="1285"/>
        <end position="1317"/>
    </location>
</feature>
<evidence type="ECO:0000256" key="3">
    <source>
        <dbReference type="PROSITE-ProRule" id="PRU00023"/>
    </source>
</evidence>
<dbReference type="PANTHER" id="PTHR24123:SF33">
    <property type="entry name" value="PROTEIN HOS4"/>
    <property type="match status" value="1"/>
</dbReference>
<accession>S3CP96</accession>
<keyword evidence="7" id="KW-1185">Reference proteome</keyword>
<dbReference type="Pfam" id="PF24883">
    <property type="entry name" value="NPHP3_N"/>
    <property type="match status" value="1"/>
</dbReference>
<evidence type="ECO:0000259" key="4">
    <source>
        <dbReference type="Pfam" id="PF17111"/>
    </source>
</evidence>
<dbReference type="PROSITE" id="PS50088">
    <property type="entry name" value="ANK_REPEAT"/>
    <property type="match status" value="7"/>
</dbReference>
<dbReference type="OrthoDB" id="21416at2759"/>
<feature type="repeat" description="ANK" evidence="3">
    <location>
        <begin position="722"/>
        <end position="750"/>
    </location>
</feature>
<organism evidence="6 7">
    <name type="scientific">Glarea lozoyensis (strain ATCC 20868 / MF5171)</name>
    <dbReference type="NCBI Taxonomy" id="1116229"/>
    <lineage>
        <taxon>Eukaryota</taxon>
        <taxon>Fungi</taxon>
        <taxon>Dikarya</taxon>
        <taxon>Ascomycota</taxon>
        <taxon>Pezizomycotina</taxon>
        <taxon>Leotiomycetes</taxon>
        <taxon>Helotiales</taxon>
        <taxon>Helotiaceae</taxon>
        <taxon>Glarea</taxon>
    </lineage>
</organism>
<dbReference type="Pfam" id="PF17111">
    <property type="entry name" value="PigL_N"/>
    <property type="match status" value="1"/>
</dbReference>
<feature type="repeat" description="ANK" evidence="3">
    <location>
        <begin position="751"/>
        <end position="783"/>
    </location>
</feature>
<gene>
    <name evidence="6" type="ORF">GLAREA_09392</name>
</gene>
<dbReference type="eggNOG" id="KOG4177">
    <property type="taxonomic scope" value="Eukaryota"/>
</dbReference>
<feature type="repeat" description="ANK" evidence="3">
    <location>
        <begin position="1075"/>
        <end position="1107"/>
    </location>
</feature>
<dbReference type="InterPro" id="IPR027417">
    <property type="entry name" value="P-loop_NTPase"/>
</dbReference>
<feature type="repeat" description="ANK" evidence="3">
    <location>
        <begin position="1252"/>
        <end position="1284"/>
    </location>
</feature>
<dbReference type="Gene3D" id="3.40.50.300">
    <property type="entry name" value="P-loop containing nucleotide triphosphate hydrolases"/>
    <property type="match status" value="1"/>
</dbReference>
<feature type="domain" description="Azaphilone pigments biosynthesis cluster protein L N-terminal" evidence="4">
    <location>
        <begin position="2"/>
        <end position="138"/>
    </location>
</feature>
<name>S3CP96_GLAL2</name>
<dbReference type="EMBL" id="KE145368">
    <property type="protein sequence ID" value="EPE28272.1"/>
    <property type="molecule type" value="Genomic_DNA"/>
</dbReference>
<keyword evidence="2 3" id="KW-0040">ANK repeat</keyword>
<feature type="repeat" description="ANK" evidence="3">
    <location>
        <begin position="931"/>
        <end position="963"/>
    </location>
</feature>
<feature type="domain" description="Nephrocystin 3-like N-terminal" evidence="5">
    <location>
        <begin position="200"/>
        <end position="369"/>
    </location>
</feature>
<dbReference type="Proteomes" id="UP000016922">
    <property type="component" value="Unassembled WGS sequence"/>
</dbReference>
<dbReference type="GeneID" id="19468440"/>
<dbReference type="SUPFAM" id="SSF48403">
    <property type="entry name" value="Ankyrin repeat"/>
    <property type="match status" value="2"/>
</dbReference>
<protein>
    <submittedName>
        <fullName evidence="6">Ankyrin repeat-containing protein</fullName>
    </submittedName>
</protein>
<evidence type="ECO:0000313" key="7">
    <source>
        <dbReference type="Proteomes" id="UP000016922"/>
    </source>
</evidence>
<dbReference type="InterPro" id="IPR036770">
    <property type="entry name" value="Ankyrin_rpt-contain_sf"/>
</dbReference>
<proteinExistence type="predicted"/>
<dbReference type="InterPro" id="IPR056884">
    <property type="entry name" value="NPHP3-like_N"/>
</dbReference>
<evidence type="ECO:0000259" key="5">
    <source>
        <dbReference type="Pfam" id="PF24883"/>
    </source>
</evidence>
<dbReference type="SUPFAM" id="SSF52540">
    <property type="entry name" value="P-loop containing nucleoside triphosphate hydrolases"/>
    <property type="match status" value="1"/>
</dbReference>
<evidence type="ECO:0000256" key="1">
    <source>
        <dbReference type="ARBA" id="ARBA00022737"/>
    </source>
</evidence>
<dbReference type="InterPro" id="IPR051165">
    <property type="entry name" value="Multifunctional_ANK_Repeat"/>
</dbReference>
<evidence type="ECO:0000313" key="6">
    <source>
        <dbReference type="EMBL" id="EPE28272.1"/>
    </source>
</evidence>
<dbReference type="Gene3D" id="1.25.40.20">
    <property type="entry name" value="Ankyrin repeat-containing domain"/>
    <property type="match status" value="4"/>
</dbReference>
<keyword evidence="1" id="KW-0677">Repeat</keyword>
<dbReference type="KEGG" id="glz:GLAREA_09392"/>
<dbReference type="Pfam" id="PF12796">
    <property type="entry name" value="Ank_2"/>
    <property type="match status" value="5"/>
</dbReference>
<sequence>MAEPLSTAASIIAVIQITSRVATLCYDYRAGLQSHSRDIKQVTEEITSLRDVLESILKLVDDERETSGLSTLKILTKPDGPLSSCKVQMLLLEKDLSPGTGLRAVARTLRWPYARGEVDKKVQELGRLKSSLTLAMATDQTTIALSMQKDTKHIKLQTDVLAKTLESRYNQEEYRRFKIMLNAPDPTVNYQTARDRRDTGSGEWLVRDQRYTKWKHASESLLWIHGIPGCGKTFLASRIIEDMTSHCSTLEGAALAYFFFDFSAPDKQTYESFVRSIVMQISIQSSSAWNILTQFSEFFEGGRQYNESNWTVSMSFLLNLLDRYVNSYNKIYLVLDALDESINQDMVLEFLLGLLANHTGKINIIFTSRQERNIQQALEVSTAEIIAVTADTVDHDVKLHIQKRIALERGLQKFPQALRDEIERSLSIKASGMFRWVDCQLDRIQKCPKPGVVKVILASLPKTLEDTYANIISRIDPMYLNDTLTIFQLLIYSKSILTLDEIAEVLAIDFSEEPVFSPDLRFVDARDILSVCSSTIAITESKFATTKSEVRLAHASVKDFLVGGGASFAHASKDDFNPCVAHEKIARACMAYLLYLGSTKVELSTIERDYPFAKYAAQNWALHAKQGEDSTRIWETATILLNRNKPWYETLLLLHDVDRPWRCAVNKYEMPNSSWRRRRAPASIKPLAPLYYASLVGFDHVVRSMLDEDVDVNERGGFFGDALSAAAAQGHLEVVKLLIKNGADVDSDQGFQRGPLMAAAAAGHKQVVEQLLEAGADYSRGHYRLGSVLVVAIRNGHEDVVQLLIDNGTDPSRRVGKGQLPTYYAVTYGYPNILKILLSSGAKYERSLLDDAATNHNERAIAILKEHSVRHVDSYPLAIGGLNLSSSQNKTQDSTDSDQPSLQSAAAGGLEATVEQLLNSGVDVDATHEFGYSTALSAAAASGHVSIVKLLLRHGADVNVKPKYGTKAMNAALGCGHLEIVQILLSALSTANITVNDDEYGHLLKDAVTSGSLAILEEILALRMDVNMTHAAILTRRGNTALGAAACIGHQDMVELLLSRGADVNLRTEGMYAYEGATALSCAAYCGHIDIAKRLLDAGADIKLTRDGGGATPLRNAVGQHQLAMIELLLAVDSTTDFDGHALQVAARAPLHKIDALQMILKRYSELDMAYKTAEPEAKTTLFEIMQTALLTAASSDCVHSIQELMKYGADINWQDDRGYTALYEAAEKNCVATAKFLIEDCKAGLHSKLLNGSLPIHIAAQYGSVECLEYLLELNEDINAVNDENRTPLHAAIDDEREDTVKILIEKGARVDIADVDDMTALDLAEYRQAEKSKGEMGYYYGERPKRILEIVKGVKVEEVVGVTVV</sequence>
<dbReference type="RefSeq" id="XP_008084180.1">
    <property type="nucleotide sequence ID" value="XM_008085989.1"/>
</dbReference>
<dbReference type="SMART" id="SM00248">
    <property type="entry name" value="ANK"/>
    <property type="match status" value="16"/>
</dbReference>
<dbReference type="OMA" id="FKGQAEI"/>
<dbReference type="STRING" id="1116229.S3CP96"/>
<feature type="repeat" description="ANK" evidence="3">
    <location>
        <begin position="1037"/>
        <end position="1069"/>
    </location>
</feature>
<dbReference type="InterPro" id="IPR031348">
    <property type="entry name" value="PigL_N"/>
</dbReference>